<gene>
    <name evidence="2" type="ORF">GWK41_05320</name>
</gene>
<organism evidence="2 3">
    <name type="scientific">Persephonella atlantica</name>
    <dbReference type="NCBI Taxonomy" id="2699429"/>
    <lineage>
        <taxon>Bacteria</taxon>
        <taxon>Pseudomonadati</taxon>
        <taxon>Aquificota</taxon>
        <taxon>Aquificia</taxon>
        <taxon>Aquificales</taxon>
        <taxon>Hydrogenothermaceae</taxon>
        <taxon>Persephonella</taxon>
    </lineage>
</organism>
<dbReference type="Pfam" id="PF10135">
    <property type="entry name" value="Rod-binding"/>
    <property type="match status" value="1"/>
</dbReference>
<evidence type="ECO:0000313" key="3">
    <source>
        <dbReference type="Proteomes" id="UP000772812"/>
    </source>
</evidence>
<dbReference type="Proteomes" id="UP000772812">
    <property type="component" value="Unassembled WGS sequence"/>
</dbReference>
<dbReference type="EMBL" id="JAACYA010000002">
    <property type="protein sequence ID" value="MBK3332481.1"/>
    <property type="molecule type" value="Genomic_DNA"/>
</dbReference>
<dbReference type="InterPro" id="IPR019301">
    <property type="entry name" value="Flagellar_prot_FlgJ_N"/>
</dbReference>
<accession>A0ABS1GI16</accession>
<name>A0ABS1GI16_9AQUI</name>
<evidence type="ECO:0000313" key="2">
    <source>
        <dbReference type="EMBL" id="MBK3332481.1"/>
    </source>
</evidence>
<keyword evidence="3" id="KW-1185">Reference proteome</keyword>
<keyword evidence="2" id="KW-0966">Cell projection</keyword>
<dbReference type="PRINTS" id="PR01002">
    <property type="entry name" value="FLGFLGJ"/>
</dbReference>
<proteinExistence type="predicted"/>
<keyword evidence="2" id="KW-0282">Flagellum</keyword>
<reference evidence="2 3" key="1">
    <citation type="journal article" date="2021" name="Syst. Appl. Microbiol.">
        <title>Persephonella atlantica sp. nov.: How to adapt to physico-chemical gradients in high temperature hydrothermal habitats.</title>
        <authorList>
            <person name="Francois D.X."/>
            <person name="Godfroy A."/>
            <person name="Mathien C."/>
            <person name="Aube J."/>
            <person name="Cathalot C."/>
            <person name="Lesongeur F."/>
            <person name="L'Haridon S."/>
            <person name="Philippon X."/>
            <person name="Roussel E.G."/>
        </authorList>
    </citation>
    <scope>NUCLEOTIDE SEQUENCE [LARGE SCALE GENOMIC DNA]</scope>
    <source>
        <strain evidence="2 3">MO1340</strain>
    </source>
</reference>
<sequence>MLDPKIRPYWDVKDISQINSAEEVAKEFEAIFVRMILKEFRKSLNGGIFSNSFAYKMYTDMFDMQIAEAVSSSDKLGLKQYIMNAIKTYQRYSGE</sequence>
<evidence type="ECO:0000259" key="1">
    <source>
        <dbReference type="Pfam" id="PF10135"/>
    </source>
</evidence>
<keyword evidence="2" id="KW-0969">Cilium</keyword>
<protein>
    <submittedName>
        <fullName evidence="2">Flagellar biosynthesis protein FlgJ</fullName>
    </submittedName>
</protein>
<comment type="caution">
    <text evidence="2">The sequence shown here is derived from an EMBL/GenBank/DDBJ whole genome shotgun (WGS) entry which is preliminary data.</text>
</comment>
<dbReference type="RefSeq" id="WP_200673906.1">
    <property type="nucleotide sequence ID" value="NZ_JAACYA010000002.1"/>
</dbReference>
<feature type="domain" description="Flagellar protein FlgJ N-terminal" evidence="1">
    <location>
        <begin position="41"/>
        <end position="83"/>
    </location>
</feature>